<dbReference type="Pfam" id="PF08719">
    <property type="entry name" value="NADAR"/>
    <property type="match status" value="1"/>
</dbReference>
<evidence type="ECO:0000313" key="3">
    <source>
        <dbReference type="EMBL" id="KAK3092920.1"/>
    </source>
</evidence>
<sequence length="370" mass="41970">MKLSRYKVNPDQKTLKVRVCGLPLSVNDSALMELLDELHVKPTSKIIYEKIRHQVTKRMTSVLNGTRFFYMDPLADGKHLPRNCNCAGLRVRIYHNGQPKMDRNFLCTNCWKTDHTKNFCKNDKCCKVCKQEGHVPGDESCPAYEQQKSLTPFSGTADVLSNFYPCDMDMYGITHKSAEHAFQYTKSVRCGNLEAANKIKEAPDALSAKRIGDKIKSNDQWIQTESQVMEEIIENKCVQVPPFKEKLRSAKRGTVYVETSYSDKWGSGLDRAGTLNTKQDQWPGKNMLGSIIAKVAKKVRKRKKSEQWSKAKNKQTAKETSRQRDISQMLRQLRVNSDSDSVSGYHATDSDSSDPETTSSRGAVPERKVD</sequence>
<dbReference type="InterPro" id="IPR037238">
    <property type="entry name" value="YbiA-like_sf"/>
</dbReference>
<feature type="domain" description="NADAR" evidence="2">
    <location>
        <begin position="157"/>
        <end position="299"/>
    </location>
</feature>
<protein>
    <recommendedName>
        <fullName evidence="2">NADAR domain-containing protein</fullName>
    </recommendedName>
</protein>
<keyword evidence="4" id="KW-1185">Reference proteome</keyword>
<evidence type="ECO:0000256" key="1">
    <source>
        <dbReference type="SAM" id="MobiDB-lite"/>
    </source>
</evidence>
<feature type="region of interest" description="Disordered" evidence="1">
    <location>
        <begin position="302"/>
        <end position="370"/>
    </location>
</feature>
<dbReference type="Proteomes" id="UP001186944">
    <property type="component" value="Unassembled WGS sequence"/>
</dbReference>
<reference evidence="3" key="1">
    <citation type="submission" date="2019-08" db="EMBL/GenBank/DDBJ databases">
        <title>The improved chromosome-level genome for the pearl oyster Pinctada fucata martensii using PacBio sequencing and Hi-C.</title>
        <authorList>
            <person name="Zheng Z."/>
        </authorList>
    </citation>
    <scope>NUCLEOTIDE SEQUENCE</scope>
    <source>
        <strain evidence="3">ZZ-2019</strain>
        <tissue evidence="3">Adductor muscle</tissue>
    </source>
</reference>
<organism evidence="3 4">
    <name type="scientific">Pinctada imbricata</name>
    <name type="common">Atlantic pearl-oyster</name>
    <name type="synonym">Pinctada martensii</name>
    <dbReference type="NCBI Taxonomy" id="66713"/>
    <lineage>
        <taxon>Eukaryota</taxon>
        <taxon>Metazoa</taxon>
        <taxon>Spiralia</taxon>
        <taxon>Lophotrochozoa</taxon>
        <taxon>Mollusca</taxon>
        <taxon>Bivalvia</taxon>
        <taxon>Autobranchia</taxon>
        <taxon>Pteriomorphia</taxon>
        <taxon>Pterioida</taxon>
        <taxon>Pterioidea</taxon>
        <taxon>Pteriidae</taxon>
        <taxon>Pinctada</taxon>
    </lineage>
</organism>
<dbReference type="SUPFAM" id="SSF143990">
    <property type="entry name" value="YbiA-like"/>
    <property type="match status" value="1"/>
</dbReference>
<dbReference type="AlphaFoldDB" id="A0AA89BSR6"/>
<dbReference type="InterPro" id="IPR012816">
    <property type="entry name" value="NADAR"/>
</dbReference>
<dbReference type="CDD" id="cd15457">
    <property type="entry name" value="NADAR"/>
    <property type="match status" value="1"/>
</dbReference>
<dbReference type="EMBL" id="VSWD01000009">
    <property type="protein sequence ID" value="KAK3092920.1"/>
    <property type="molecule type" value="Genomic_DNA"/>
</dbReference>
<accession>A0AA89BSR6</accession>
<evidence type="ECO:0000313" key="4">
    <source>
        <dbReference type="Proteomes" id="UP001186944"/>
    </source>
</evidence>
<evidence type="ECO:0000259" key="2">
    <source>
        <dbReference type="Pfam" id="PF08719"/>
    </source>
</evidence>
<proteinExistence type="predicted"/>
<feature type="compositionally biased region" description="Basic and acidic residues" evidence="1">
    <location>
        <begin position="316"/>
        <end position="325"/>
    </location>
</feature>
<name>A0AA89BSR6_PINIB</name>
<dbReference type="Gene3D" id="1.10.357.40">
    <property type="entry name" value="YbiA-like"/>
    <property type="match status" value="1"/>
</dbReference>
<gene>
    <name evidence="3" type="ORF">FSP39_008865</name>
</gene>
<comment type="caution">
    <text evidence="3">The sequence shown here is derived from an EMBL/GenBank/DDBJ whole genome shotgun (WGS) entry which is preliminary data.</text>
</comment>